<keyword evidence="5" id="KW-0597">Phosphoprotein</keyword>
<dbReference type="InterPro" id="IPR003660">
    <property type="entry name" value="HAMP_dom"/>
</dbReference>
<dbReference type="Gene3D" id="3.30.565.10">
    <property type="entry name" value="Histidine kinase-like ATPase, C-terminal domain"/>
    <property type="match status" value="1"/>
</dbReference>
<dbReference type="GO" id="GO:0005524">
    <property type="term" value="F:ATP binding"/>
    <property type="evidence" value="ECO:0007669"/>
    <property type="project" value="UniProtKB-KW"/>
</dbReference>
<evidence type="ECO:0000256" key="1">
    <source>
        <dbReference type="ARBA" id="ARBA00000085"/>
    </source>
</evidence>
<dbReference type="InterPro" id="IPR036097">
    <property type="entry name" value="HisK_dim/P_sf"/>
</dbReference>
<dbReference type="RefSeq" id="WP_133233465.1">
    <property type="nucleotide sequence ID" value="NZ_SMRT01000015.1"/>
</dbReference>
<dbReference type="FunFam" id="3.30.565.10:FF:000006">
    <property type="entry name" value="Sensor histidine kinase WalK"/>
    <property type="match status" value="1"/>
</dbReference>
<feature type="transmembrane region" description="Helical" evidence="12">
    <location>
        <begin position="12"/>
        <end position="32"/>
    </location>
</feature>
<evidence type="ECO:0000256" key="12">
    <source>
        <dbReference type="SAM" id="Phobius"/>
    </source>
</evidence>
<dbReference type="SUPFAM" id="SSF47384">
    <property type="entry name" value="Homodimeric domain of signal transducing histidine kinase"/>
    <property type="match status" value="1"/>
</dbReference>
<dbReference type="EC" id="2.7.13.3" evidence="3"/>
<keyword evidence="6" id="KW-0808">Transferase</keyword>
<dbReference type="InterPro" id="IPR004358">
    <property type="entry name" value="Sig_transdc_His_kin-like_C"/>
</dbReference>
<keyword evidence="4" id="KW-1003">Cell membrane</keyword>
<protein>
    <recommendedName>
        <fullName evidence="3">histidine kinase</fullName>
        <ecNumber evidence="3">2.7.13.3</ecNumber>
    </recommendedName>
</protein>
<organism evidence="15 16">
    <name type="scientific">Paenibacillus piri</name>
    <dbReference type="NCBI Taxonomy" id="2547395"/>
    <lineage>
        <taxon>Bacteria</taxon>
        <taxon>Bacillati</taxon>
        <taxon>Bacillota</taxon>
        <taxon>Bacilli</taxon>
        <taxon>Bacillales</taxon>
        <taxon>Paenibacillaceae</taxon>
        <taxon>Paenibacillus</taxon>
    </lineage>
</organism>
<evidence type="ECO:0000256" key="6">
    <source>
        <dbReference type="ARBA" id="ARBA00022679"/>
    </source>
</evidence>
<comment type="caution">
    <text evidence="15">The sequence shown here is derived from an EMBL/GenBank/DDBJ whole genome shotgun (WGS) entry which is preliminary data.</text>
</comment>
<gene>
    <name evidence="15" type="ORF">E1757_25375</name>
</gene>
<dbReference type="InterPro" id="IPR036890">
    <property type="entry name" value="HATPase_C_sf"/>
</dbReference>
<dbReference type="InterPro" id="IPR003661">
    <property type="entry name" value="HisK_dim/P_dom"/>
</dbReference>
<evidence type="ECO:0000256" key="10">
    <source>
        <dbReference type="ARBA" id="ARBA00023012"/>
    </source>
</evidence>
<dbReference type="InterPro" id="IPR005467">
    <property type="entry name" value="His_kinase_dom"/>
</dbReference>
<keyword evidence="10" id="KW-0902">Two-component regulatory system</keyword>
<dbReference type="EMBL" id="SMRT01000015">
    <property type="protein sequence ID" value="TDF93735.1"/>
    <property type="molecule type" value="Genomic_DNA"/>
</dbReference>
<dbReference type="PANTHER" id="PTHR45453">
    <property type="entry name" value="PHOSPHATE REGULON SENSOR PROTEIN PHOR"/>
    <property type="match status" value="1"/>
</dbReference>
<evidence type="ECO:0000256" key="11">
    <source>
        <dbReference type="ARBA" id="ARBA00023136"/>
    </source>
</evidence>
<dbReference type="SMART" id="SM00388">
    <property type="entry name" value="HisKA"/>
    <property type="match status" value="1"/>
</dbReference>
<keyword evidence="12" id="KW-1133">Transmembrane helix</keyword>
<keyword evidence="11 12" id="KW-0472">Membrane</keyword>
<evidence type="ECO:0000256" key="2">
    <source>
        <dbReference type="ARBA" id="ARBA00004651"/>
    </source>
</evidence>
<feature type="domain" description="HAMP" evidence="14">
    <location>
        <begin position="163"/>
        <end position="215"/>
    </location>
</feature>
<feature type="domain" description="Histidine kinase" evidence="13">
    <location>
        <begin position="230"/>
        <end position="448"/>
    </location>
</feature>
<dbReference type="AlphaFoldDB" id="A0A4R5KGA8"/>
<dbReference type="Proteomes" id="UP000295636">
    <property type="component" value="Unassembled WGS sequence"/>
</dbReference>
<dbReference type="OrthoDB" id="335833at2"/>
<sequence length="455" mass="51055">MSGVKHCGRMRRIRTFMLIGMLLLLLLPRLFYPLPKLFDSWMPGGFIQQRHQAQDAALNDALLEASGHVERWHEAEWQQSLRQRLNHPAIGLKLLDASGHEIFRSGFIRFNGTPDRQAIVTEEGKVVGTVYMYVPDRETVLPTVVSIIIAAGIILLIWRQMGRYVVKPLEAMSAAARKIGGGELDFKLPHSAVLEVDEVRTALESLGSGIKQSVTRQSELEHQRRFYIGAIAHDLRTPLFALRGFLLRLERGLVKNPEQAARYLSLCVQKADRMERLVSDLFSYIKSDVPELSVHKERQELYPILERTLDAFRPLAQSKRIDIAVDGPREDCVIQGDDHLLERAIGNLLDNAIRYTAPEGRVRLQWHMERERVVFSVADSGPGISEKDLPHIFDPFYRAEASRNTETGGTGLGLTIAVRILTAHGGGLTARNLPQGGAEFTGWIALDHGQNTGML</sequence>
<comment type="subcellular location">
    <subcellularLocation>
        <location evidence="2">Cell membrane</location>
        <topology evidence="2">Multi-pass membrane protein</topology>
    </subcellularLocation>
</comment>
<evidence type="ECO:0000313" key="16">
    <source>
        <dbReference type="Proteomes" id="UP000295636"/>
    </source>
</evidence>
<dbReference type="GO" id="GO:0004721">
    <property type="term" value="F:phosphoprotein phosphatase activity"/>
    <property type="evidence" value="ECO:0007669"/>
    <property type="project" value="TreeGrafter"/>
</dbReference>
<dbReference type="CDD" id="cd00075">
    <property type="entry name" value="HATPase"/>
    <property type="match status" value="1"/>
</dbReference>
<name>A0A4R5KGA8_9BACL</name>
<dbReference type="PANTHER" id="PTHR45453:SF1">
    <property type="entry name" value="PHOSPHATE REGULON SENSOR PROTEIN PHOR"/>
    <property type="match status" value="1"/>
</dbReference>
<dbReference type="Pfam" id="PF00512">
    <property type="entry name" value="HisKA"/>
    <property type="match status" value="1"/>
</dbReference>
<keyword evidence="7" id="KW-0547">Nucleotide-binding</keyword>
<evidence type="ECO:0000259" key="13">
    <source>
        <dbReference type="PROSITE" id="PS50109"/>
    </source>
</evidence>
<evidence type="ECO:0000256" key="7">
    <source>
        <dbReference type="ARBA" id="ARBA00022741"/>
    </source>
</evidence>
<accession>A0A4R5KGA8</accession>
<keyword evidence="9" id="KW-0067">ATP-binding</keyword>
<dbReference type="PROSITE" id="PS50885">
    <property type="entry name" value="HAMP"/>
    <property type="match status" value="1"/>
</dbReference>
<dbReference type="InterPro" id="IPR003594">
    <property type="entry name" value="HATPase_dom"/>
</dbReference>
<proteinExistence type="predicted"/>
<dbReference type="SUPFAM" id="SSF55874">
    <property type="entry name" value="ATPase domain of HSP90 chaperone/DNA topoisomerase II/histidine kinase"/>
    <property type="match status" value="1"/>
</dbReference>
<dbReference type="Gene3D" id="6.10.340.10">
    <property type="match status" value="1"/>
</dbReference>
<dbReference type="SMART" id="SM00304">
    <property type="entry name" value="HAMP"/>
    <property type="match status" value="1"/>
</dbReference>
<dbReference type="Pfam" id="PF02518">
    <property type="entry name" value="HATPase_c"/>
    <property type="match status" value="1"/>
</dbReference>
<dbReference type="SMART" id="SM00387">
    <property type="entry name" value="HATPase_c"/>
    <property type="match status" value="1"/>
</dbReference>
<feature type="transmembrane region" description="Helical" evidence="12">
    <location>
        <begin position="140"/>
        <end position="158"/>
    </location>
</feature>
<dbReference type="Pfam" id="PF00672">
    <property type="entry name" value="HAMP"/>
    <property type="match status" value="1"/>
</dbReference>
<dbReference type="CDD" id="cd00082">
    <property type="entry name" value="HisKA"/>
    <property type="match status" value="1"/>
</dbReference>
<comment type="catalytic activity">
    <reaction evidence="1">
        <text>ATP + protein L-histidine = ADP + protein N-phospho-L-histidine.</text>
        <dbReference type="EC" id="2.7.13.3"/>
    </reaction>
</comment>
<reference evidence="15 16" key="1">
    <citation type="submission" date="2019-03" db="EMBL/GenBank/DDBJ databases">
        <title>This is whole genome sequence of Paenibacillus sp MS74 strain.</title>
        <authorList>
            <person name="Trinh H.N."/>
        </authorList>
    </citation>
    <scope>NUCLEOTIDE SEQUENCE [LARGE SCALE GENOMIC DNA]</scope>
    <source>
        <strain evidence="15 16">MS74</strain>
    </source>
</reference>
<evidence type="ECO:0000256" key="4">
    <source>
        <dbReference type="ARBA" id="ARBA00022475"/>
    </source>
</evidence>
<dbReference type="GO" id="GO:0000155">
    <property type="term" value="F:phosphorelay sensor kinase activity"/>
    <property type="evidence" value="ECO:0007669"/>
    <property type="project" value="InterPro"/>
</dbReference>
<dbReference type="GO" id="GO:0005886">
    <property type="term" value="C:plasma membrane"/>
    <property type="evidence" value="ECO:0007669"/>
    <property type="project" value="UniProtKB-SubCell"/>
</dbReference>
<keyword evidence="8 15" id="KW-0418">Kinase</keyword>
<dbReference type="PROSITE" id="PS50109">
    <property type="entry name" value="HIS_KIN"/>
    <property type="match status" value="1"/>
</dbReference>
<evidence type="ECO:0000256" key="9">
    <source>
        <dbReference type="ARBA" id="ARBA00022840"/>
    </source>
</evidence>
<dbReference type="InterPro" id="IPR050351">
    <property type="entry name" value="BphY/WalK/GraS-like"/>
</dbReference>
<evidence type="ECO:0000259" key="14">
    <source>
        <dbReference type="PROSITE" id="PS50885"/>
    </source>
</evidence>
<evidence type="ECO:0000256" key="5">
    <source>
        <dbReference type="ARBA" id="ARBA00022553"/>
    </source>
</evidence>
<evidence type="ECO:0000313" key="15">
    <source>
        <dbReference type="EMBL" id="TDF93735.1"/>
    </source>
</evidence>
<evidence type="ECO:0000256" key="3">
    <source>
        <dbReference type="ARBA" id="ARBA00012438"/>
    </source>
</evidence>
<evidence type="ECO:0000256" key="8">
    <source>
        <dbReference type="ARBA" id="ARBA00022777"/>
    </source>
</evidence>
<keyword evidence="16" id="KW-1185">Reference proteome</keyword>
<dbReference type="Gene3D" id="1.10.287.130">
    <property type="match status" value="1"/>
</dbReference>
<dbReference type="GO" id="GO:0016036">
    <property type="term" value="P:cellular response to phosphate starvation"/>
    <property type="evidence" value="ECO:0007669"/>
    <property type="project" value="TreeGrafter"/>
</dbReference>
<dbReference type="PRINTS" id="PR00344">
    <property type="entry name" value="BCTRLSENSOR"/>
</dbReference>
<keyword evidence="12" id="KW-0812">Transmembrane</keyword>